<keyword evidence="3" id="KW-1185">Reference proteome</keyword>
<feature type="compositionally biased region" description="Low complexity" evidence="1">
    <location>
        <begin position="251"/>
        <end position="275"/>
    </location>
</feature>
<feature type="compositionally biased region" description="Basic residues" evidence="1">
    <location>
        <begin position="162"/>
        <end position="173"/>
    </location>
</feature>
<protein>
    <submittedName>
        <fullName evidence="2">Uncharacterized protein</fullName>
    </submittedName>
</protein>
<name>A0AAD7BNB2_9AGAR</name>
<sequence length="330" mass="36342">MEDSYNRPTTTHSLKHNQRVRLMRSTRKVEALLGETPLFVDANSPRNSLVQASDAHARAVYIIPASPRSSSLGVYSPTQPSTSPAARAPRPVLAVRVPSSLGTDFDSPPDSAASQVSFASLIPMVDQEEHDHRLRTRKMARIVRTLGAQVPAELVFPTTAPRQKRISKRRSRQHLLQGSSGGSSGRTHGTIHEDEPEREGEPQNDPERERPLSSPDSESLYSTLSGGDWVPVSSPQTRARPQSHRKRPSKSHSQQSHSHTRSAASAASDSPADSPFSELDELHPEDRPLGYVNGTTHRSEKGWSGEWVSAGSGMQNMDDVARRLRDLRLR</sequence>
<evidence type="ECO:0000313" key="2">
    <source>
        <dbReference type="EMBL" id="KAJ7625895.1"/>
    </source>
</evidence>
<accession>A0AAD7BNB2</accession>
<organism evidence="2 3">
    <name type="scientific">Roridomyces roridus</name>
    <dbReference type="NCBI Taxonomy" id="1738132"/>
    <lineage>
        <taxon>Eukaryota</taxon>
        <taxon>Fungi</taxon>
        <taxon>Dikarya</taxon>
        <taxon>Basidiomycota</taxon>
        <taxon>Agaricomycotina</taxon>
        <taxon>Agaricomycetes</taxon>
        <taxon>Agaricomycetidae</taxon>
        <taxon>Agaricales</taxon>
        <taxon>Marasmiineae</taxon>
        <taxon>Mycenaceae</taxon>
        <taxon>Roridomyces</taxon>
    </lineage>
</organism>
<evidence type="ECO:0000256" key="1">
    <source>
        <dbReference type="SAM" id="MobiDB-lite"/>
    </source>
</evidence>
<reference evidence="2" key="1">
    <citation type="submission" date="2023-03" db="EMBL/GenBank/DDBJ databases">
        <title>Massive genome expansion in bonnet fungi (Mycena s.s.) driven by repeated elements and novel gene families across ecological guilds.</title>
        <authorList>
            <consortium name="Lawrence Berkeley National Laboratory"/>
            <person name="Harder C.B."/>
            <person name="Miyauchi S."/>
            <person name="Viragh M."/>
            <person name="Kuo A."/>
            <person name="Thoen E."/>
            <person name="Andreopoulos B."/>
            <person name="Lu D."/>
            <person name="Skrede I."/>
            <person name="Drula E."/>
            <person name="Henrissat B."/>
            <person name="Morin E."/>
            <person name="Kohler A."/>
            <person name="Barry K."/>
            <person name="LaButti K."/>
            <person name="Morin E."/>
            <person name="Salamov A."/>
            <person name="Lipzen A."/>
            <person name="Mereny Z."/>
            <person name="Hegedus B."/>
            <person name="Baldrian P."/>
            <person name="Stursova M."/>
            <person name="Weitz H."/>
            <person name="Taylor A."/>
            <person name="Grigoriev I.V."/>
            <person name="Nagy L.G."/>
            <person name="Martin F."/>
            <person name="Kauserud H."/>
        </authorList>
    </citation>
    <scope>NUCLEOTIDE SEQUENCE</scope>
    <source>
        <strain evidence="2">9284</strain>
    </source>
</reference>
<feature type="compositionally biased region" description="Basic residues" evidence="1">
    <location>
        <begin position="241"/>
        <end position="250"/>
    </location>
</feature>
<proteinExistence type="predicted"/>
<comment type="caution">
    <text evidence="2">The sequence shown here is derived from an EMBL/GenBank/DDBJ whole genome shotgun (WGS) entry which is preliminary data.</text>
</comment>
<evidence type="ECO:0000313" key="3">
    <source>
        <dbReference type="Proteomes" id="UP001221142"/>
    </source>
</evidence>
<dbReference type="Proteomes" id="UP001221142">
    <property type="component" value="Unassembled WGS sequence"/>
</dbReference>
<dbReference type="AlphaFoldDB" id="A0AAD7BNB2"/>
<dbReference type="EMBL" id="JARKIF010000012">
    <property type="protein sequence ID" value="KAJ7625895.1"/>
    <property type="molecule type" value="Genomic_DNA"/>
</dbReference>
<feature type="compositionally biased region" description="Basic and acidic residues" evidence="1">
    <location>
        <begin position="190"/>
        <end position="211"/>
    </location>
</feature>
<feature type="region of interest" description="Disordered" evidence="1">
    <location>
        <begin position="158"/>
        <end position="313"/>
    </location>
</feature>
<gene>
    <name evidence="2" type="ORF">FB45DRAFT_922570</name>
</gene>
<feature type="compositionally biased region" description="Polar residues" evidence="1">
    <location>
        <begin position="214"/>
        <end position="225"/>
    </location>
</feature>